<keyword evidence="1 4" id="KW-0378">Hydrolase</keyword>
<dbReference type="GO" id="GO:0005829">
    <property type="term" value="C:cytosol"/>
    <property type="evidence" value="ECO:0007669"/>
    <property type="project" value="TreeGrafter"/>
</dbReference>
<name>A0A243QAE0_9ACTN</name>
<dbReference type="SUPFAM" id="SSF53590">
    <property type="entry name" value="Nucleoside hydrolase"/>
    <property type="match status" value="1"/>
</dbReference>
<gene>
    <name evidence="4" type="ORF">CA982_11595</name>
</gene>
<dbReference type="RefSeq" id="WP_086535484.1">
    <property type="nucleotide sequence ID" value="NZ_JBLKRZ010000005.1"/>
</dbReference>
<dbReference type="GO" id="GO:0006152">
    <property type="term" value="P:purine nucleoside catabolic process"/>
    <property type="evidence" value="ECO:0007669"/>
    <property type="project" value="TreeGrafter"/>
</dbReference>
<dbReference type="Gene3D" id="3.90.245.10">
    <property type="entry name" value="Ribonucleoside hydrolase-like"/>
    <property type="match status" value="1"/>
</dbReference>
<reference evidence="4 5" key="1">
    <citation type="submission" date="2017-05" db="EMBL/GenBank/DDBJ databases">
        <title>Biotechnological potential of actinobacteria isolated from South African environments.</title>
        <authorList>
            <person name="Le Roes-Hill M."/>
            <person name="Prins A."/>
            <person name="Durrell K.A."/>
        </authorList>
    </citation>
    <scope>NUCLEOTIDE SEQUENCE [LARGE SCALE GENOMIC DNA]</scope>
    <source>
        <strain evidence="4">BS2</strain>
    </source>
</reference>
<dbReference type="OrthoDB" id="9797882at2"/>
<dbReference type="InterPro" id="IPR036452">
    <property type="entry name" value="Ribo_hydro-like"/>
</dbReference>
<evidence type="ECO:0000313" key="4">
    <source>
        <dbReference type="EMBL" id="OUC78699.1"/>
    </source>
</evidence>
<comment type="caution">
    <text evidence="4">The sequence shown here is derived from an EMBL/GenBank/DDBJ whole genome shotgun (WGS) entry which is preliminary data.</text>
</comment>
<sequence>MTQRLFFDCDTGIDDSLALIYLLARADVDLVGVASTAGNVPVDVVTSNNLSWLELCGRPEVPVHTGSATPLVAALMTTEDTHGPLGVGHAELPAPTTTPSHLDAADAWIEASQAHDGELVGLVTGPLTSLATAIRRDPGLPPRLRRLVIMGGAFHTHGNTTPTSEWNVAVDPEAAAEVFAAFGTAGAPEPIVCALDLTESVVLTPDHVVRLAAAAGSAPVECPDPTDDRGLRSVADNEIIRHLVDALRFYFEFHDDHDEGYIAHLHDPFAALVALAPDTVQTRAAHVDVELAGTLTRGMTVADERWMTSPGPNARIATAVDVEAVFDELIETIGTFARTRTPDVVGTAPEESAGLL</sequence>
<evidence type="ECO:0000256" key="2">
    <source>
        <dbReference type="ARBA" id="ARBA00023295"/>
    </source>
</evidence>
<keyword evidence="5" id="KW-1185">Reference proteome</keyword>
<dbReference type="AlphaFoldDB" id="A0A243QAE0"/>
<protein>
    <submittedName>
        <fullName evidence="4">Nucleoside hydrolase</fullName>
    </submittedName>
</protein>
<dbReference type="GO" id="GO:0008477">
    <property type="term" value="F:purine nucleosidase activity"/>
    <property type="evidence" value="ECO:0007669"/>
    <property type="project" value="TreeGrafter"/>
</dbReference>
<proteinExistence type="predicted"/>
<evidence type="ECO:0000256" key="1">
    <source>
        <dbReference type="ARBA" id="ARBA00022801"/>
    </source>
</evidence>
<evidence type="ECO:0000259" key="3">
    <source>
        <dbReference type="Pfam" id="PF01156"/>
    </source>
</evidence>
<dbReference type="InterPro" id="IPR001910">
    <property type="entry name" value="Inosine/uridine_hydrolase_dom"/>
</dbReference>
<dbReference type="EMBL" id="NGFO01000011">
    <property type="protein sequence ID" value="OUC78699.1"/>
    <property type="molecule type" value="Genomic_DNA"/>
</dbReference>
<dbReference type="PANTHER" id="PTHR12304">
    <property type="entry name" value="INOSINE-URIDINE PREFERRING NUCLEOSIDE HYDROLASE"/>
    <property type="match status" value="1"/>
</dbReference>
<dbReference type="PANTHER" id="PTHR12304:SF4">
    <property type="entry name" value="URIDINE NUCLEOSIDASE"/>
    <property type="match status" value="1"/>
</dbReference>
<evidence type="ECO:0000313" key="5">
    <source>
        <dbReference type="Proteomes" id="UP000194632"/>
    </source>
</evidence>
<dbReference type="InterPro" id="IPR023186">
    <property type="entry name" value="IUNH"/>
</dbReference>
<dbReference type="Pfam" id="PF01156">
    <property type="entry name" value="IU_nuc_hydro"/>
    <property type="match status" value="1"/>
</dbReference>
<dbReference type="Proteomes" id="UP000194632">
    <property type="component" value="Unassembled WGS sequence"/>
</dbReference>
<accession>A0A243QAE0</accession>
<feature type="domain" description="Inosine/uridine-preferring nucleoside hydrolase" evidence="3">
    <location>
        <begin position="6"/>
        <end position="327"/>
    </location>
</feature>
<dbReference type="STRING" id="417102.CA982_11595"/>
<keyword evidence="2" id="KW-0326">Glycosidase</keyword>
<organism evidence="4 5">
    <name type="scientific">Gordonia lacunae</name>
    <dbReference type="NCBI Taxonomy" id="417102"/>
    <lineage>
        <taxon>Bacteria</taxon>
        <taxon>Bacillati</taxon>
        <taxon>Actinomycetota</taxon>
        <taxon>Actinomycetes</taxon>
        <taxon>Mycobacteriales</taxon>
        <taxon>Gordoniaceae</taxon>
        <taxon>Gordonia</taxon>
    </lineage>
</organism>